<dbReference type="SUPFAM" id="SSF56322">
    <property type="entry name" value="ADC synthase"/>
    <property type="match status" value="1"/>
</dbReference>
<dbReference type="PANTHER" id="PTHR42839">
    <property type="entry name" value="ISOCHORISMATE SYNTHASE ENTC"/>
    <property type="match status" value="1"/>
</dbReference>
<evidence type="ECO:0000313" key="8">
    <source>
        <dbReference type="EMBL" id="MDT0305128.1"/>
    </source>
</evidence>
<evidence type="ECO:0000256" key="1">
    <source>
        <dbReference type="ARBA" id="ARBA00000799"/>
    </source>
</evidence>
<comment type="caution">
    <text evidence="8">The sequence shown here is derived from an EMBL/GenBank/DDBJ whole genome shotgun (WGS) entry which is preliminary data.</text>
</comment>
<feature type="region of interest" description="Disordered" evidence="6">
    <location>
        <begin position="207"/>
        <end position="226"/>
    </location>
</feature>
<keyword evidence="9" id="KW-1185">Reference proteome</keyword>
<evidence type="ECO:0000256" key="2">
    <source>
        <dbReference type="ARBA" id="ARBA00005297"/>
    </source>
</evidence>
<organism evidence="8 9">
    <name type="scientific">Streptomonospora wellingtoniae</name>
    <dbReference type="NCBI Taxonomy" id="3075544"/>
    <lineage>
        <taxon>Bacteria</taxon>
        <taxon>Bacillati</taxon>
        <taxon>Actinomycetota</taxon>
        <taxon>Actinomycetes</taxon>
        <taxon>Streptosporangiales</taxon>
        <taxon>Nocardiopsidaceae</taxon>
        <taxon>Streptomonospora</taxon>
    </lineage>
</organism>
<evidence type="ECO:0000256" key="5">
    <source>
        <dbReference type="ARBA" id="ARBA00041564"/>
    </source>
</evidence>
<proteinExistence type="inferred from homology"/>
<dbReference type="Pfam" id="PF00425">
    <property type="entry name" value="Chorismate_bind"/>
    <property type="match status" value="1"/>
</dbReference>
<dbReference type="InterPro" id="IPR005801">
    <property type="entry name" value="ADC_synthase"/>
</dbReference>
<evidence type="ECO:0000256" key="4">
    <source>
        <dbReference type="ARBA" id="ARBA00023235"/>
    </source>
</evidence>
<reference evidence="9" key="1">
    <citation type="submission" date="2023-07" db="EMBL/GenBank/DDBJ databases">
        <title>30 novel species of actinomycetes from the DSMZ collection.</title>
        <authorList>
            <person name="Nouioui I."/>
        </authorList>
    </citation>
    <scope>NUCLEOTIDE SEQUENCE [LARGE SCALE GENOMIC DNA]</scope>
    <source>
        <strain evidence="9">DSM 45055</strain>
    </source>
</reference>
<feature type="domain" description="Chorismate-utilising enzyme C-terminal" evidence="7">
    <location>
        <begin position="118"/>
        <end position="378"/>
    </location>
</feature>
<name>A0ABU2L1B8_9ACTN</name>
<dbReference type="EMBL" id="JAVREK010000036">
    <property type="protein sequence ID" value="MDT0305128.1"/>
    <property type="molecule type" value="Genomic_DNA"/>
</dbReference>
<dbReference type="InterPro" id="IPR004561">
    <property type="entry name" value="IsoChor_synthase"/>
</dbReference>
<dbReference type="InterPro" id="IPR015890">
    <property type="entry name" value="Chorismate_C"/>
</dbReference>
<comment type="catalytic activity">
    <reaction evidence="1">
        <text>chorismate = isochorismate</text>
        <dbReference type="Rhea" id="RHEA:18985"/>
        <dbReference type="ChEBI" id="CHEBI:29748"/>
        <dbReference type="ChEBI" id="CHEBI:29780"/>
        <dbReference type="EC" id="5.4.4.2"/>
    </reaction>
</comment>
<dbReference type="RefSeq" id="WP_311547643.1">
    <property type="nucleotide sequence ID" value="NZ_JAVREK010000036.1"/>
</dbReference>
<comment type="similarity">
    <text evidence="2">Belongs to the isochorismate synthase family.</text>
</comment>
<dbReference type="NCBIfam" id="TIGR00543">
    <property type="entry name" value="isochor_syn"/>
    <property type="match status" value="1"/>
</dbReference>
<accession>A0ABU2L1B8</accession>
<dbReference type="PANTHER" id="PTHR42839:SF2">
    <property type="entry name" value="ISOCHORISMATE SYNTHASE ENTC"/>
    <property type="match status" value="1"/>
</dbReference>
<dbReference type="Gene3D" id="3.60.120.10">
    <property type="entry name" value="Anthranilate synthase"/>
    <property type="match status" value="1"/>
</dbReference>
<sequence length="397" mass="40906">MFHQRTEPPAKAAGDLLDAYRPEAAFLATPSGVVLGEGAAAVAERLEDVGDLLARGTADSPAGPIAVGAIPFDAGAPGRLVVPASVRTSPPLAESGQGDRRQRPLPGPWDMRPVPDPAEHAEGVERILKRLAFGGGDGPAKVVLARSLRLSGPGPVDVGQLLSNLAWRDPAGHTFAADLPAPAGATRTLVGTSPELLVSKRGGRVVSNPLAGSAPRSADPSKDQRSAVELLGSAKDRHEHAVVADAVAEGLRPYCRTLDVPAPELAKTATLWHLSTRITGELRDPDTPSALLAAALHPTPAVCGSPTAAARAVIGEIEPFDRGFYTGAVGYTDARGDGEWIVSIRCADVAGDTLDLFAGGGIVPDSAPDAELAETSVKLRTLLLALGVNQPIDAPKR</sequence>
<dbReference type="EC" id="5.4.4.2" evidence="3"/>
<gene>
    <name evidence="8" type="ORF">RM446_23645</name>
</gene>
<dbReference type="GO" id="GO:0008909">
    <property type="term" value="F:isochorismate synthase activity"/>
    <property type="evidence" value="ECO:0007669"/>
    <property type="project" value="UniProtKB-EC"/>
</dbReference>
<evidence type="ECO:0000256" key="3">
    <source>
        <dbReference type="ARBA" id="ARBA00012824"/>
    </source>
</evidence>
<protein>
    <recommendedName>
        <fullName evidence="3">isochorismate synthase</fullName>
        <ecNumber evidence="3">5.4.4.2</ecNumber>
    </recommendedName>
    <alternativeName>
        <fullName evidence="5">Isochorismate mutase</fullName>
    </alternativeName>
</protein>
<feature type="region of interest" description="Disordered" evidence="6">
    <location>
        <begin position="88"/>
        <end position="110"/>
    </location>
</feature>
<evidence type="ECO:0000259" key="7">
    <source>
        <dbReference type="Pfam" id="PF00425"/>
    </source>
</evidence>
<keyword evidence="4 8" id="KW-0413">Isomerase</keyword>
<evidence type="ECO:0000313" key="9">
    <source>
        <dbReference type="Proteomes" id="UP001183226"/>
    </source>
</evidence>
<dbReference type="Proteomes" id="UP001183226">
    <property type="component" value="Unassembled WGS sequence"/>
</dbReference>
<evidence type="ECO:0000256" key="6">
    <source>
        <dbReference type="SAM" id="MobiDB-lite"/>
    </source>
</evidence>